<dbReference type="RefSeq" id="XP_047760631.1">
    <property type="nucleotide sequence ID" value="XM_047904397.1"/>
</dbReference>
<gene>
    <name evidence="1" type="ORF">CLAFUR5_05249</name>
</gene>
<sequence length="351" mass="39205">MAAPSQVDMTDNPMLFLRQAIEARMKAAISDPCYVLPQDEEIRLRPKEGSMPTSATKCMGITELFEKVVCELEPIEVTKLNAVCKFFLEKLRSSYPVQKMLLGHGISGTETSWLVDTENETIASDIPGRSYNFEVKPCRFNKLVLRHSAPGDTGVDPNTLNDFLLTSLSSPGHEMLGDIDRAMRMNTMLPGSFGSDYGIGVLIWKPQCLPTSIHPNHAIRGAYTTDPPTREVYLKSTQSYHGCLENDGYHLGRVLLVQDDEYFSRDQRQPCCYNPDTWLVRKQWGGGFLVVGDLIQGFNNHISGYGREWTGAIGYLLQVVAKGVVFPTEDQFELMEKAPDGVLDCSVYGLF</sequence>
<accession>A0A9Q8LEZ6</accession>
<organism evidence="1 2">
    <name type="scientific">Passalora fulva</name>
    <name type="common">Tomato leaf mold</name>
    <name type="synonym">Cladosporium fulvum</name>
    <dbReference type="NCBI Taxonomy" id="5499"/>
    <lineage>
        <taxon>Eukaryota</taxon>
        <taxon>Fungi</taxon>
        <taxon>Dikarya</taxon>
        <taxon>Ascomycota</taxon>
        <taxon>Pezizomycotina</taxon>
        <taxon>Dothideomycetes</taxon>
        <taxon>Dothideomycetidae</taxon>
        <taxon>Mycosphaerellales</taxon>
        <taxon>Mycosphaerellaceae</taxon>
        <taxon>Fulvia</taxon>
    </lineage>
</organism>
<name>A0A9Q8LEZ6_PASFU</name>
<reference evidence="1" key="1">
    <citation type="submission" date="2021-12" db="EMBL/GenBank/DDBJ databases">
        <authorList>
            <person name="Zaccaron A."/>
            <person name="Stergiopoulos I."/>
        </authorList>
    </citation>
    <scope>NUCLEOTIDE SEQUENCE</scope>
    <source>
        <strain evidence="1">Race5_Kim</strain>
    </source>
</reference>
<dbReference type="AlphaFoldDB" id="A0A9Q8LEZ6"/>
<evidence type="ECO:0000313" key="2">
    <source>
        <dbReference type="Proteomes" id="UP000756132"/>
    </source>
</evidence>
<evidence type="ECO:0000313" key="1">
    <source>
        <dbReference type="EMBL" id="UJO16265.1"/>
    </source>
</evidence>
<proteinExistence type="predicted"/>
<dbReference type="GeneID" id="71985127"/>
<reference evidence="1" key="2">
    <citation type="journal article" date="2022" name="Microb. Genom.">
        <title>A chromosome-scale genome assembly of the tomato pathogen Cladosporium fulvum reveals a compartmentalized genome architecture and the presence of a dispensable chromosome.</title>
        <authorList>
            <person name="Zaccaron A.Z."/>
            <person name="Chen L.H."/>
            <person name="Samaras A."/>
            <person name="Stergiopoulos I."/>
        </authorList>
    </citation>
    <scope>NUCLEOTIDE SEQUENCE</scope>
    <source>
        <strain evidence="1">Race5_Kim</strain>
    </source>
</reference>
<keyword evidence="2" id="KW-1185">Reference proteome</keyword>
<dbReference type="KEGG" id="ffu:CLAFUR5_05249"/>
<dbReference type="OrthoDB" id="3650038at2759"/>
<dbReference type="Proteomes" id="UP000756132">
    <property type="component" value="Chromosome 4"/>
</dbReference>
<protein>
    <submittedName>
        <fullName evidence="1">Uncharacterized protein</fullName>
    </submittedName>
</protein>
<dbReference type="EMBL" id="CP090166">
    <property type="protein sequence ID" value="UJO16265.1"/>
    <property type="molecule type" value="Genomic_DNA"/>
</dbReference>